<dbReference type="Pfam" id="PF01453">
    <property type="entry name" value="B_lectin"/>
    <property type="match status" value="1"/>
</dbReference>
<dbReference type="SUPFAM" id="SSF51110">
    <property type="entry name" value="alpha-D-mannose-specific plant lectins"/>
    <property type="match status" value="1"/>
</dbReference>
<reference evidence="5" key="1">
    <citation type="journal article" date="2023" name="Proc. Natl. Acad. Sci. U.S.A.">
        <title>Genomic and structural basis for evolution of tropane alkaloid biosynthesis.</title>
        <authorList>
            <person name="Wanga Y.-J."/>
            <person name="Taina T."/>
            <person name="Yua J.-Y."/>
            <person name="Lia J."/>
            <person name="Xua B."/>
            <person name="Chenc J."/>
            <person name="D'Auriad J.C."/>
            <person name="Huanga J.-P."/>
            <person name="Huanga S.-X."/>
        </authorList>
    </citation>
    <scope>NUCLEOTIDE SEQUENCE [LARGE SCALE GENOMIC DNA]</scope>
    <source>
        <strain evidence="5">cv. KIB-2019</strain>
    </source>
</reference>
<evidence type="ECO:0000259" key="3">
    <source>
        <dbReference type="PROSITE" id="PS50927"/>
    </source>
</evidence>
<dbReference type="Proteomes" id="UP001152561">
    <property type="component" value="Unassembled WGS sequence"/>
</dbReference>
<accession>A0A9Q1MDH2</accession>
<sequence length="149" mass="16814">MWFSFEMKLSVGAINSMKPGDVLNNSQALDSKNGKFKLRFFSIPQTDKYYLGIWYAGSPQDKKLWIANPDTPIMNNSGLLTLDSTGTLKTTSGGKTVVNIAPPLLTGSLIVRLQDSGNFVVQDETRNRTLWQRFDHTTRLSFAWHEAWL</sequence>
<protein>
    <recommendedName>
        <fullName evidence="3">Bulb-type lectin domain-containing protein</fullName>
    </recommendedName>
</protein>
<dbReference type="InterPro" id="IPR036426">
    <property type="entry name" value="Bulb-type_lectin_dom_sf"/>
</dbReference>
<name>A0A9Q1MDH2_9SOLA</name>
<evidence type="ECO:0000313" key="5">
    <source>
        <dbReference type="Proteomes" id="UP001152561"/>
    </source>
</evidence>
<dbReference type="EMBL" id="JAJAGQ010000008">
    <property type="protein sequence ID" value="KAJ8555210.1"/>
    <property type="molecule type" value="Genomic_DNA"/>
</dbReference>
<dbReference type="SMART" id="SM00108">
    <property type="entry name" value="B_lectin"/>
    <property type="match status" value="1"/>
</dbReference>
<dbReference type="PANTHER" id="PTHR32444">
    <property type="entry name" value="BULB-TYPE LECTIN DOMAIN-CONTAINING PROTEIN"/>
    <property type="match status" value="1"/>
</dbReference>
<keyword evidence="5" id="KW-1185">Reference proteome</keyword>
<dbReference type="Gene3D" id="2.90.10.10">
    <property type="entry name" value="Bulb-type lectin domain"/>
    <property type="match status" value="1"/>
</dbReference>
<evidence type="ECO:0000256" key="1">
    <source>
        <dbReference type="ARBA" id="ARBA00022729"/>
    </source>
</evidence>
<proteinExistence type="predicted"/>
<keyword evidence="2" id="KW-0325">Glycoprotein</keyword>
<dbReference type="AlphaFoldDB" id="A0A9Q1MDH2"/>
<feature type="domain" description="Bulb-type lectin" evidence="3">
    <location>
        <begin position="14"/>
        <end position="134"/>
    </location>
</feature>
<dbReference type="PROSITE" id="PS50927">
    <property type="entry name" value="BULB_LECTIN"/>
    <property type="match status" value="1"/>
</dbReference>
<evidence type="ECO:0000313" key="4">
    <source>
        <dbReference type="EMBL" id="KAJ8555210.1"/>
    </source>
</evidence>
<dbReference type="InterPro" id="IPR001480">
    <property type="entry name" value="Bulb-type_lectin_dom"/>
</dbReference>
<comment type="caution">
    <text evidence="4">The sequence shown here is derived from an EMBL/GenBank/DDBJ whole genome shotgun (WGS) entry which is preliminary data.</text>
</comment>
<gene>
    <name evidence="4" type="ORF">K7X08_012706</name>
</gene>
<organism evidence="4 5">
    <name type="scientific">Anisodus acutangulus</name>
    <dbReference type="NCBI Taxonomy" id="402998"/>
    <lineage>
        <taxon>Eukaryota</taxon>
        <taxon>Viridiplantae</taxon>
        <taxon>Streptophyta</taxon>
        <taxon>Embryophyta</taxon>
        <taxon>Tracheophyta</taxon>
        <taxon>Spermatophyta</taxon>
        <taxon>Magnoliopsida</taxon>
        <taxon>eudicotyledons</taxon>
        <taxon>Gunneridae</taxon>
        <taxon>Pentapetalae</taxon>
        <taxon>asterids</taxon>
        <taxon>lamiids</taxon>
        <taxon>Solanales</taxon>
        <taxon>Solanaceae</taxon>
        <taxon>Solanoideae</taxon>
        <taxon>Hyoscyameae</taxon>
        <taxon>Anisodus</taxon>
    </lineage>
</organism>
<dbReference type="PANTHER" id="PTHR32444:SF128">
    <property type="entry name" value="CURCULIN-LIKE (MANNOSE-BINDING) LECTIN FAMILY PROTEIN"/>
    <property type="match status" value="1"/>
</dbReference>
<keyword evidence="1" id="KW-0732">Signal</keyword>
<dbReference type="OrthoDB" id="1936886at2759"/>
<evidence type="ECO:0000256" key="2">
    <source>
        <dbReference type="ARBA" id="ARBA00023180"/>
    </source>
</evidence>